<dbReference type="Proteomes" id="UP001595693">
    <property type="component" value="Unassembled WGS sequence"/>
</dbReference>
<protein>
    <submittedName>
        <fullName evidence="1">Uncharacterized protein</fullName>
    </submittedName>
</protein>
<dbReference type="RefSeq" id="WP_055393434.1">
    <property type="nucleotide sequence ID" value="NZ_CP183985.1"/>
</dbReference>
<evidence type="ECO:0000313" key="1">
    <source>
        <dbReference type="EMBL" id="MFC3935566.1"/>
    </source>
</evidence>
<reference evidence="2" key="1">
    <citation type="journal article" date="2019" name="Int. J. Syst. Evol. Microbiol.">
        <title>The Global Catalogue of Microorganisms (GCM) 10K type strain sequencing project: providing services to taxonomists for standard genome sequencing and annotation.</title>
        <authorList>
            <consortium name="The Broad Institute Genomics Platform"/>
            <consortium name="The Broad Institute Genome Sequencing Center for Infectious Disease"/>
            <person name="Wu L."/>
            <person name="Ma J."/>
        </authorList>
    </citation>
    <scope>NUCLEOTIDE SEQUENCE [LARGE SCALE GENOMIC DNA]</scope>
    <source>
        <strain evidence="2">CCUG 2113</strain>
    </source>
</reference>
<evidence type="ECO:0000313" key="2">
    <source>
        <dbReference type="Proteomes" id="UP001595693"/>
    </source>
</evidence>
<name>A0ABV8DAP8_9BURK</name>
<organism evidence="1 2">
    <name type="scientific">Acidovorax facilis</name>
    <dbReference type="NCBI Taxonomy" id="12917"/>
    <lineage>
        <taxon>Bacteria</taxon>
        <taxon>Pseudomonadati</taxon>
        <taxon>Pseudomonadota</taxon>
        <taxon>Betaproteobacteria</taxon>
        <taxon>Burkholderiales</taxon>
        <taxon>Comamonadaceae</taxon>
        <taxon>Acidovorax</taxon>
    </lineage>
</organism>
<keyword evidence="2" id="KW-1185">Reference proteome</keyword>
<gene>
    <name evidence="1" type="ORF">ACFOW3_13160</name>
</gene>
<accession>A0ABV8DAP8</accession>
<proteinExistence type="predicted"/>
<dbReference type="EMBL" id="JBHSAJ010000037">
    <property type="protein sequence ID" value="MFC3935566.1"/>
    <property type="molecule type" value="Genomic_DNA"/>
</dbReference>
<sequence length="60" mass="6250">MKRHPLTPGTRALAAFAGTVVLAVLAAASLLMPDVTVQSVDSMPLLPSGLDQIFPSSLFE</sequence>
<comment type="caution">
    <text evidence="1">The sequence shown here is derived from an EMBL/GenBank/DDBJ whole genome shotgun (WGS) entry which is preliminary data.</text>
</comment>